<feature type="transmembrane region" description="Helical" evidence="13">
    <location>
        <begin position="3441"/>
        <end position="3466"/>
    </location>
</feature>
<feature type="domain" description="Sushi" evidence="19">
    <location>
        <begin position="2912"/>
        <end position="2981"/>
    </location>
</feature>
<feature type="domain" description="CUB" evidence="14">
    <location>
        <begin position="334"/>
        <end position="443"/>
    </location>
</feature>
<dbReference type="InterPro" id="IPR013320">
    <property type="entry name" value="ConA-like_dom_sf"/>
</dbReference>
<dbReference type="InterPro" id="IPR035976">
    <property type="entry name" value="Sushi/SCR/CCP_sf"/>
</dbReference>
<dbReference type="Pfam" id="PF13385">
    <property type="entry name" value="Laminin_G_3"/>
    <property type="match status" value="1"/>
</dbReference>
<evidence type="ECO:0000256" key="7">
    <source>
        <dbReference type="ARBA" id="ARBA00023157"/>
    </source>
</evidence>
<dbReference type="CDD" id="cd00037">
    <property type="entry name" value="CLECT"/>
    <property type="match status" value="1"/>
</dbReference>
<dbReference type="InterPro" id="IPR023415">
    <property type="entry name" value="LDLR_class-A_CS"/>
</dbReference>
<dbReference type="InterPro" id="IPR008979">
    <property type="entry name" value="Galactose-bd-like_sf"/>
</dbReference>
<evidence type="ECO:0008006" key="21">
    <source>
        <dbReference type="Google" id="ProtNLM"/>
    </source>
</evidence>
<feature type="domain" description="EGF-like" evidence="16">
    <location>
        <begin position="2311"/>
        <end position="2347"/>
    </location>
</feature>
<keyword evidence="7 9" id="KW-1015">Disulfide bond</keyword>
<keyword evidence="3" id="KW-0732">Signal</keyword>
<feature type="domain" description="Sushi" evidence="19">
    <location>
        <begin position="1065"/>
        <end position="1124"/>
    </location>
</feature>
<dbReference type="Pfam" id="PF07699">
    <property type="entry name" value="Ephrin_rec_like"/>
    <property type="match status" value="7"/>
</dbReference>
<dbReference type="PANTHER" id="PTHR24033">
    <property type="entry name" value="EGF-LIKE DOMAIN-CONTAINING PROTEIN"/>
    <property type="match status" value="1"/>
</dbReference>
<dbReference type="InterPro" id="IPR009030">
    <property type="entry name" value="Growth_fac_rcpt_cys_sf"/>
</dbReference>
<feature type="disulfide bond" evidence="10">
    <location>
        <begin position="177"/>
        <end position="189"/>
    </location>
</feature>
<keyword evidence="1 9" id="KW-0245">EGF-like domain</keyword>
<dbReference type="InterPro" id="IPR013032">
    <property type="entry name" value="EGF-like_CS"/>
</dbReference>
<dbReference type="Pfam" id="PF00059">
    <property type="entry name" value="Lectin_C"/>
    <property type="match status" value="1"/>
</dbReference>
<feature type="disulfide bond" evidence="9">
    <location>
        <begin position="2261"/>
        <end position="2270"/>
    </location>
</feature>
<evidence type="ECO:0000256" key="10">
    <source>
        <dbReference type="PROSITE-ProRule" id="PRU00124"/>
    </source>
</evidence>
<dbReference type="PROSITE" id="PS01186">
    <property type="entry name" value="EGF_2"/>
    <property type="match status" value="13"/>
</dbReference>
<feature type="disulfide bond" evidence="9">
    <location>
        <begin position="3399"/>
        <end position="3409"/>
    </location>
</feature>
<dbReference type="SUPFAM" id="SSF49899">
    <property type="entry name" value="Concanavalin A-like lectins/glucanases"/>
    <property type="match status" value="1"/>
</dbReference>
<dbReference type="SMART" id="SM00032">
    <property type="entry name" value="CCP"/>
    <property type="match status" value="8"/>
</dbReference>
<evidence type="ECO:0000259" key="19">
    <source>
        <dbReference type="PROSITE" id="PS50923"/>
    </source>
</evidence>
<feature type="domain" description="F5/8 type C" evidence="15">
    <location>
        <begin position="1314"/>
        <end position="1459"/>
    </location>
</feature>
<feature type="domain" description="EGF-like" evidence="16">
    <location>
        <begin position="2558"/>
        <end position="2594"/>
    </location>
</feature>
<feature type="disulfide bond" evidence="9">
    <location>
        <begin position="2415"/>
        <end position="2424"/>
    </location>
</feature>
<dbReference type="InterPro" id="IPR011641">
    <property type="entry name" value="Tyr-kin_ephrin_A/B_rcpt-like"/>
</dbReference>
<keyword evidence="11" id="KW-0768">Sushi</keyword>
<feature type="domain" description="EGF-like" evidence="16">
    <location>
        <begin position="3397"/>
        <end position="3431"/>
    </location>
</feature>
<feature type="disulfide bond" evidence="9">
    <location>
        <begin position="2125"/>
        <end position="2142"/>
    </location>
</feature>
<evidence type="ECO:0000256" key="2">
    <source>
        <dbReference type="ARBA" id="ARBA00022692"/>
    </source>
</evidence>
<evidence type="ECO:0000256" key="3">
    <source>
        <dbReference type="ARBA" id="ARBA00022729"/>
    </source>
</evidence>
<dbReference type="Gene3D" id="4.10.400.10">
    <property type="entry name" value="Low-density Lipoprotein Receptor"/>
    <property type="match status" value="1"/>
</dbReference>
<dbReference type="Pfam" id="PF12947">
    <property type="entry name" value="EGF_3"/>
    <property type="match status" value="1"/>
</dbReference>
<dbReference type="InterPro" id="IPR036055">
    <property type="entry name" value="LDL_receptor-like_sf"/>
</dbReference>
<evidence type="ECO:0000256" key="12">
    <source>
        <dbReference type="SAM" id="MobiDB-lite"/>
    </source>
</evidence>
<dbReference type="InterPro" id="IPR002172">
    <property type="entry name" value="LDrepeatLR_classA_rpt"/>
</dbReference>
<dbReference type="PROSITE" id="PS50022">
    <property type="entry name" value="FA58C_3"/>
    <property type="match status" value="1"/>
</dbReference>
<feature type="disulfide bond" evidence="9">
    <location>
        <begin position="2224"/>
        <end position="2233"/>
    </location>
</feature>
<dbReference type="GO" id="GO:0051093">
    <property type="term" value="P:negative regulation of developmental process"/>
    <property type="evidence" value="ECO:0007669"/>
    <property type="project" value="UniProtKB-ARBA"/>
</dbReference>
<dbReference type="SMART" id="SM00034">
    <property type="entry name" value="CLECT"/>
    <property type="match status" value="1"/>
</dbReference>
<dbReference type="EMBL" id="KL367521">
    <property type="protein sequence ID" value="KFD66764.1"/>
    <property type="molecule type" value="Genomic_DNA"/>
</dbReference>
<keyword evidence="6 13" id="KW-1133">Transmembrane helix</keyword>
<feature type="domain" description="Sushi" evidence="19">
    <location>
        <begin position="689"/>
        <end position="748"/>
    </location>
</feature>
<feature type="disulfide bond" evidence="9">
    <location>
        <begin position="2186"/>
        <end position="2195"/>
    </location>
</feature>
<dbReference type="InterPro" id="IPR003410">
    <property type="entry name" value="HYR_dom"/>
</dbReference>
<feature type="domain" description="EGF-like" evidence="16">
    <location>
        <begin position="2040"/>
        <end position="2076"/>
    </location>
</feature>
<feature type="domain" description="HYR" evidence="18">
    <location>
        <begin position="1572"/>
        <end position="1655"/>
    </location>
</feature>
<dbReference type="SMART" id="SM00231">
    <property type="entry name" value="FA58C"/>
    <property type="match status" value="1"/>
</dbReference>
<feature type="domain" description="EGF-like" evidence="16">
    <location>
        <begin position="807"/>
        <end position="848"/>
    </location>
</feature>
<dbReference type="InterPro" id="IPR035914">
    <property type="entry name" value="Sperma_CUB_dom_sf"/>
</dbReference>
<feature type="domain" description="Sushi" evidence="19">
    <location>
        <begin position="749"/>
        <end position="807"/>
    </location>
</feature>
<feature type="disulfide bond" evidence="9">
    <location>
        <begin position="2144"/>
        <end position="2153"/>
    </location>
</feature>
<feature type="domain" description="Sushi" evidence="19">
    <location>
        <begin position="1656"/>
        <end position="1723"/>
    </location>
</feature>
<dbReference type="GO" id="GO:0005509">
    <property type="term" value="F:calcium ion binding"/>
    <property type="evidence" value="ECO:0007669"/>
    <property type="project" value="InterPro"/>
</dbReference>
<feature type="domain" description="EGF-like" evidence="16">
    <location>
        <begin position="2483"/>
        <end position="2519"/>
    </location>
</feature>
<feature type="domain" description="EGF-like" evidence="16">
    <location>
        <begin position="2236"/>
        <end position="2271"/>
    </location>
</feature>
<feature type="domain" description="EGF-like" evidence="16">
    <location>
        <begin position="2349"/>
        <end position="2387"/>
    </location>
</feature>
<dbReference type="InterPro" id="IPR049883">
    <property type="entry name" value="NOTCH1_EGF-like"/>
</dbReference>
<dbReference type="SUPFAM" id="SSF57424">
    <property type="entry name" value="LDL receptor-like module"/>
    <property type="match status" value="1"/>
</dbReference>
<evidence type="ECO:0000256" key="6">
    <source>
        <dbReference type="ARBA" id="ARBA00022989"/>
    </source>
</evidence>
<evidence type="ECO:0000313" key="20">
    <source>
        <dbReference type="EMBL" id="KFD66764.1"/>
    </source>
</evidence>
<feature type="domain" description="EGF-like" evidence="16">
    <location>
        <begin position="2389"/>
        <end position="2425"/>
    </location>
</feature>
<dbReference type="CDD" id="cd00112">
    <property type="entry name" value="LDLa"/>
    <property type="match status" value="1"/>
</dbReference>
<dbReference type="Pfam" id="PF00008">
    <property type="entry name" value="EGF"/>
    <property type="match status" value="6"/>
</dbReference>
<dbReference type="Pfam" id="PF00057">
    <property type="entry name" value="Ldl_recept_a"/>
    <property type="match status" value="1"/>
</dbReference>
<feature type="domain" description="EGF-like" evidence="16">
    <location>
        <begin position="2520"/>
        <end position="2556"/>
    </location>
</feature>
<dbReference type="FunFam" id="2.10.25.10:FF:000066">
    <property type="entry name" value="FAT atypical cadherin 4"/>
    <property type="match status" value="1"/>
</dbReference>
<evidence type="ECO:0000256" key="5">
    <source>
        <dbReference type="ARBA" id="ARBA00022837"/>
    </source>
</evidence>
<dbReference type="PANTHER" id="PTHR24033:SF224">
    <property type="entry name" value="C-TYPE LECTIN"/>
    <property type="match status" value="1"/>
</dbReference>
<feature type="compositionally biased region" description="Basic and acidic residues" evidence="12">
    <location>
        <begin position="3575"/>
        <end position="3599"/>
    </location>
</feature>
<evidence type="ECO:0000256" key="13">
    <source>
        <dbReference type="SAM" id="Phobius"/>
    </source>
</evidence>
<proteinExistence type="predicted"/>
<dbReference type="PRINTS" id="PR01983">
    <property type="entry name" value="NOTCH"/>
</dbReference>
<dbReference type="PROSITE" id="PS00022">
    <property type="entry name" value="EGF_1"/>
    <property type="match status" value="14"/>
</dbReference>
<feature type="domain" description="Sushi" evidence="19">
    <location>
        <begin position="628"/>
        <end position="688"/>
    </location>
</feature>
<feature type="disulfide bond" evidence="9">
    <location>
        <begin position="2299"/>
        <end position="2308"/>
    </location>
</feature>
<feature type="domain" description="CUB" evidence="14">
    <location>
        <begin position="218"/>
        <end position="330"/>
    </location>
</feature>
<dbReference type="SUPFAM" id="SSF57196">
    <property type="entry name" value="EGF/Laminin"/>
    <property type="match status" value="12"/>
</dbReference>
<dbReference type="CDD" id="cd00041">
    <property type="entry name" value="CUB"/>
    <property type="match status" value="2"/>
</dbReference>
<evidence type="ECO:0000256" key="1">
    <source>
        <dbReference type="ARBA" id="ARBA00022536"/>
    </source>
</evidence>
<dbReference type="PROSITE" id="PS50825">
    <property type="entry name" value="HYR"/>
    <property type="match status" value="3"/>
</dbReference>
<evidence type="ECO:0000256" key="8">
    <source>
        <dbReference type="ARBA" id="ARBA00023180"/>
    </source>
</evidence>
<dbReference type="PROSITE" id="PS50923">
    <property type="entry name" value="SUSHI"/>
    <property type="match status" value="8"/>
</dbReference>
<evidence type="ECO:0000256" key="9">
    <source>
        <dbReference type="PROSITE-ProRule" id="PRU00076"/>
    </source>
</evidence>
<feature type="disulfide bond" evidence="9">
    <location>
        <begin position="2066"/>
        <end position="2075"/>
    </location>
</feature>
<dbReference type="PROSITE" id="PS01180">
    <property type="entry name" value="CUB"/>
    <property type="match status" value="2"/>
</dbReference>
<name>A0A085NBB8_9BILA</name>
<dbReference type="SMART" id="SM01411">
    <property type="entry name" value="Ephrin_rec_like"/>
    <property type="match status" value="7"/>
</dbReference>
<dbReference type="FunFam" id="2.10.25.10:FF:000508">
    <property type="entry name" value="Eyes shut homolog"/>
    <property type="match status" value="1"/>
</dbReference>
<dbReference type="Pfam" id="PF02494">
    <property type="entry name" value="HYR"/>
    <property type="match status" value="3"/>
</dbReference>
<dbReference type="InterPro" id="IPR016187">
    <property type="entry name" value="CTDL_fold"/>
</dbReference>
<dbReference type="Gene3D" id="2.60.120.290">
    <property type="entry name" value="Spermadhesin, CUB domain"/>
    <property type="match status" value="2"/>
</dbReference>
<dbReference type="InterPro" id="IPR000436">
    <property type="entry name" value="Sushi_SCR_CCP_dom"/>
</dbReference>
<dbReference type="SUPFAM" id="SSF57184">
    <property type="entry name" value="Growth factor receptor domain"/>
    <property type="match status" value="3"/>
</dbReference>
<dbReference type="GO" id="GO:0048732">
    <property type="term" value="P:gland development"/>
    <property type="evidence" value="ECO:0007669"/>
    <property type="project" value="UniProtKB-ARBA"/>
</dbReference>
<dbReference type="InterPro" id="IPR000421">
    <property type="entry name" value="FA58C"/>
</dbReference>
<dbReference type="Gene3D" id="2.10.50.10">
    <property type="entry name" value="Tumor Necrosis Factor Receptor, subunit A, domain 2"/>
    <property type="match status" value="5"/>
</dbReference>
<dbReference type="Proteomes" id="UP000030758">
    <property type="component" value="Unassembled WGS sequence"/>
</dbReference>
<evidence type="ECO:0000259" key="17">
    <source>
        <dbReference type="PROSITE" id="PS50041"/>
    </source>
</evidence>
<feature type="disulfide bond" evidence="9">
    <location>
        <begin position="2337"/>
        <end position="2346"/>
    </location>
</feature>
<dbReference type="PROSITE" id="PS50041">
    <property type="entry name" value="C_TYPE_LECTIN_2"/>
    <property type="match status" value="1"/>
</dbReference>
<keyword evidence="4" id="KW-0677">Repeat</keyword>
<evidence type="ECO:0000259" key="18">
    <source>
        <dbReference type="PROSITE" id="PS50825"/>
    </source>
</evidence>
<dbReference type="InterPro" id="IPR018097">
    <property type="entry name" value="EGF_Ca-bd_CS"/>
</dbReference>
<keyword evidence="13" id="KW-0472">Membrane</keyword>
<feature type="disulfide bond" evidence="9">
    <location>
        <begin position="2240"/>
        <end position="2250"/>
    </location>
</feature>
<dbReference type="Pfam" id="PF07645">
    <property type="entry name" value="EGF_CA"/>
    <property type="match status" value="2"/>
</dbReference>
<dbReference type="PROSITE" id="PS00010">
    <property type="entry name" value="ASX_HYDROXYL"/>
    <property type="match status" value="8"/>
</dbReference>
<reference evidence="20" key="1">
    <citation type="journal article" date="2014" name="Nat. Genet.">
        <title>Genome and transcriptome of the porcine whipworm Trichuris suis.</title>
        <authorList>
            <person name="Jex A.R."/>
            <person name="Nejsum P."/>
            <person name="Schwarz E.M."/>
            <person name="Hu L."/>
            <person name="Young N.D."/>
            <person name="Hall R.S."/>
            <person name="Korhonen P.K."/>
            <person name="Liao S."/>
            <person name="Thamsborg S."/>
            <person name="Xia J."/>
            <person name="Xu P."/>
            <person name="Wang S."/>
            <person name="Scheerlinck J.P."/>
            <person name="Hofmann A."/>
            <person name="Sternberg P.W."/>
            <person name="Wang J."/>
            <person name="Gasser R.B."/>
        </authorList>
    </citation>
    <scope>NUCLEOTIDE SEQUENCE [LARGE SCALE GENOMIC DNA]</scope>
    <source>
        <strain evidence="20">DCEP-RM93F</strain>
    </source>
</reference>
<dbReference type="PROSITE" id="PS01187">
    <property type="entry name" value="EGF_CA"/>
    <property type="match status" value="4"/>
</dbReference>
<feature type="disulfide bond" evidence="11">
    <location>
        <begin position="1095"/>
        <end position="1122"/>
    </location>
</feature>
<evidence type="ECO:0000256" key="4">
    <source>
        <dbReference type="ARBA" id="ARBA00022737"/>
    </source>
</evidence>
<feature type="domain" description="Sushi" evidence="19">
    <location>
        <begin position="1198"/>
        <end position="1264"/>
    </location>
</feature>
<comment type="caution">
    <text evidence="9">Lacks conserved residue(s) required for the propagation of feature annotation.</text>
</comment>
<dbReference type="Gene3D" id="2.10.70.10">
    <property type="entry name" value="Complement Module, domain 1"/>
    <property type="match status" value="5"/>
</dbReference>
<feature type="domain" description="HYR" evidence="18">
    <location>
        <begin position="2831"/>
        <end position="2911"/>
    </location>
</feature>
<dbReference type="InterPro" id="IPR016186">
    <property type="entry name" value="C-type_lectin-like/link_sf"/>
</dbReference>
<sequence>MDSGLVITFLQKGSIHRRSIEDSEDAKYRQKQAKLTCPDEWILHGLSCYRVYTTQRSWPQALSVCSRYGGHLVKIEAIEENQFVHEIMRERLASLNVQDFWIGLFNHQSGNRTADIRWSDGETVSNYAGFWYLHQPAPFRGGCVAASLSKSNDLDWSSWSFTACNALLPFVCQLPACVAGSLLCHNGKCISRTAKCDDFNDCGDMSDEMNCPKPHSDCVRFLKGDSGVIASPNHPRSYGPNLNCHWTVEGPENARILLEFDKFETEKFHDVVTILDGGPAENTTVVMRHLSGRLDAKSLVFQSSTNRVTIRLRTDAEVHGGGFKLHWKTVSFNCGGALKALHTSQALSSPNYPQEYPNGVECFWTIEASRGELISIKVQDVSLEKGKDFLIIYDGDHEKKLFSISDELVQPRLIISTRNLVSVYFFSNYVNAHRGFSLSYQGGCENVLQEAVGLVMSPGNEFIDYDGSHMCSYTINPVQKAMPPQWVTLLVNRISGSPERYVEARSLLQIFDGMDSRGLKVFPTADTSTQLKAGSRFSSETGNFFLLFRPSPVDRVVEWNITYSLNCVPLTFPKDIQLSSEDTSLGTKVNVSCPIGQEFVTGIGNAVELECLLGGVWSRDIVPKCQPVHCPAVPPTINGVLVSVSNMSYLGTALVKCSLGYKFASGLDVEYVTCLSNGSWSAVPTCHAIVCDPLPSFPNGNRTLLYGDGLSYGSVYKYECSAGSFMEGPEMIACSVGGWSSSEPFCRRSVCKPFSSTRHRLITNGSASYYYGDVVTVGCRPGFNAVGSRQVVCQPNQELDDLPTCEDINECQSDQMSECSLSTTECQNMEGGYHCRCLTGYEPKLDCNSTIDLLDAIDITSAFLTANSETLQHPASEVHTKGWCGRRLEAGANSLTIVLDDPKIIDAIRVGRVADSPSAATTALSIKYAFEVGDPLRQYADENNQKIVLKVGNAAAPKGTLVPLPIGIEAAVVEVTIEEYRNAPCVLLELVGCRRTSCIDVNECEQDNGGCEHLCINLPGSHKCACKAGYELFTKNGQNDVFVHRKETGLRSEDTIRLNRSCLPRSCPPLWPPDDGLLVATTTQFVYPEVVEVVCNFGFQLVGSAYLQCTSDGSWNATVPTCVPATCRNFENETTIGLYVQPEDRLIPFGGNVSIKCVDNIRPNGPTDFDHFRQCLYSPEPGYPDYRLAGATPTCELIDCGEPEFYPGSIYKNFDETQSFRYGSNFLFTCRKPFFVAGSSNAGDHIIRCLADGSWDFGDIRCDGAVCPDPGTIPDGDVSIDSLEEGNLANISCRMPGYEPYPHSVIKCVLGAKCPVSEELGVSNGIVPDSAFAANTETPIRGYEPHKARMSRTGWCGIPDAFMFVSVDLQHVFTLTTLRIAGTAGSGAIKGQVTKLQLFYKSVFNQNFDTYSEEFEMPAGSYNKMYVFHLKEFIRARYLLLGILEFDQNPCLRFDVLGCSTPLFQDAEIHSEFMLGWNDSVPVCRDNEPPTFTNCPDEPYYVPVDSNGQFLPADFPVPVAEDNSGITSWVKVEPPNVQPPYFVTTDTNITYTAFDEAGNWNQCTVRLLLPDTQPPKLTCPDSYVVEMEPDASFVNLIFNRSTVNLIVNDTSKIVQLAIEPTEATLTLHKHTTVKVTAVDAFGNEATCRFQVMADTSRCHEWSLRTPPGVKKTCNRLKQSSSTCLLDCEQGYEFLDPVSAVTKFTCDAADGSWKPSNIVPACVPIAEEPARYQLLVGIEYPVSSQVPDECLGRYAADIQTISEQIDTVLSQRCSASVQTFVRIVGADFSYKSERVIANVTIQILPGVLDEVFYNLCGMTLATMFDLHFPSATEAVSPLLEVSATGCPPLKAAETSVSKGFGCMPGEVLYKTSSVLPGCYPCPLGTFLNNGSCTLCLKGTYQDEVGQVSCKRCPNGSYTQDEGATMAEFCQPVCDDGWYSETGVIPCQQCPLDTYSKAGNPEGYRSCEKCPPNTRTMSAGANAPTLCKEACPAGQFSVSGLQPCSPCPKNFYQPNIGQSLCLECAKEKYTEEVGATASDQCLDVNCTYVHCENGANCEVIEHKAQCQCLPGYEGDRCEARRNACQSKPCFNGGRCVTSASAFICECPEGFSGERCEFSKNECQNVECLNGGVCQDLAGVGTTKCLCRTGFHGERCELMVDMCELRGTEICLNGATCLPLQLSRYSCICAPGWTGRNCDVNIDDCAGHPCAVNATCVDLVNDFLCECPHGFTGKRCHEKEDLCLANHCVNGKCIDRNFHYQCVCESGWTGENCDVNIDECASEPCLNGANCTDGSNGYECICAEGFEGSLCQHQIDHCKAVPCKNNASCINVGPSYICICKTGFQGPDCEERVDECATNSPCGPGTEQCVNLPQGFLCKCSSGYTGRFCDIETDECDENPCLNGGKCTDRTSSFKCECPSGWTGIRCEIATDACRDKPCLNGGECVSLGQDFFCMYAFLLVSSRDNLFLAFLRCKKGYDGKRCEDNLISCLGKPCFNGGSCRVVGDDISCDCTGEFYGPRCQYERFCSQESCRNGGTCSKQSGTVTCSCPAGFTGPYCEFDIDDCASSPCHADSVCVDIVNGYSCRCPYNLTGVSCDRQIDTNFDLMFYDPILPASASLDLPFKLVSHELTISLWVRYGEPGGDGRFLTLYKSQRANAVEKLEELLLLNSTGATVNFEQKGMPVVLNFPQRHRINDGNWNSIVLQWDSAFGIYSLFWNSIRVATVKREQTKATMLDINAYMVIGAGVNTSAGEPKFVGSVSRLSVWNRTLSFETEIPRLSQSCLLYVEPVGALWRWHGFISLQGKVDRVTPSTCGMPACQDSLNAKSCDPNKSRDRIPPQVTGCPASFSQEASSRTVRVDWTEPTFTDDVSLDRIEKSYNPGTNLTFGKYHVVYAAYDHSENVAQCAFEVRVQRSVCPHTTDPKNGMSRCRTWGADLRYQACVVQCHEGFAFSVPMPEFYTCGSDGIWRPRTDPVSFRYPECSPAMPSLRMMHVLLDYPSRLGCVRANRYSLADSIRKRFVALNSVWKLCNTNDDREIGCPSLNITVLCAGKAPNRMFKRQTENGEVYRMHLSFAALSDPVKKRHTDDTAALADVLRDEIFRENGFDFKLLLPNGQPDLSTLSISDEHICPAGQVALGHLCVSCAPGSFYNVSKMACELCPVGWFQHEPGQLSCQRCAQDSTTTGPGASRRTDCKKSCSPGHFYGLSRGQCEPCGFGFYQPASGSFQCIRCDRGKTTFNDTATSAQECKDICGDGMQLSESGDCQLCPIATYRRRGEQDQCVACPKGLTTAAEGAISVDQCNLPRCLEGQYLEEAKKVCLPCPRGFYQELQMQTSCNACEFEHTTASVGSRKKTDCYSTNQCKTQQHNCHIHAECTDLPEEAFQCTCRPGYRGNGTYCEDSCVNYCMNDAVCRKKDNGDPLCDCKETFTGSRCEVRFLPSQQRIAYISGGVGGTVVLIVIIVVVVWMIYFRFRRRDHLAESMEKLPPVGGAPSDEKSVLEAAGNGVPNFTYGRTYSESSHPPTFYYEDDDDDDYAVKTMYIGDGFEGENNRSRTDNDVEINNEAVFERLQKLNKHMYKPKERDIASETDSARKTESDASPHA</sequence>
<dbReference type="Gene3D" id="2.60.120.200">
    <property type="match status" value="1"/>
</dbReference>
<feature type="disulfide bond" evidence="10">
    <location>
        <begin position="196"/>
        <end position="211"/>
    </location>
</feature>
<keyword evidence="8" id="KW-0325">Glycoprotein</keyword>
<dbReference type="Gene3D" id="2.10.25.10">
    <property type="entry name" value="Laminin"/>
    <property type="match status" value="18"/>
</dbReference>
<feature type="domain" description="EGF-like" evidence="16">
    <location>
        <begin position="2198"/>
        <end position="2234"/>
    </location>
</feature>
<feature type="disulfide bond" evidence="9">
    <location>
        <begin position="3421"/>
        <end position="3430"/>
    </location>
</feature>
<dbReference type="Gene3D" id="3.10.100.10">
    <property type="entry name" value="Mannose-Binding Protein A, subunit A"/>
    <property type="match status" value="1"/>
</dbReference>
<dbReference type="SMART" id="SM00042">
    <property type="entry name" value="CUB"/>
    <property type="match status" value="2"/>
</dbReference>
<feature type="domain" description="EGF-like" evidence="16">
    <location>
        <begin position="2116"/>
        <end position="2154"/>
    </location>
</feature>
<feature type="domain" description="C-type lectin" evidence="17">
    <location>
        <begin position="44"/>
        <end position="173"/>
    </location>
</feature>
<evidence type="ECO:0000259" key="14">
    <source>
        <dbReference type="PROSITE" id="PS01180"/>
    </source>
</evidence>
<feature type="domain" description="EGF-like" evidence="16">
    <location>
        <begin position="2078"/>
        <end position="2114"/>
    </location>
</feature>
<feature type="domain" description="EGF-like" evidence="16">
    <location>
        <begin position="2273"/>
        <end position="2309"/>
    </location>
</feature>
<dbReference type="Pfam" id="PF00431">
    <property type="entry name" value="CUB"/>
    <property type="match status" value="2"/>
</dbReference>
<dbReference type="InterPro" id="IPR000742">
    <property type="entry name" value="EGF"/>
</dbReference>
<dbReference type="InterPro" id="IPR000859">
    <property type="entry name" value="CUB_dom"/>
</dbReference>
<dbReference type="GO" id="GO:0048589">
    <property type="term" value="P:developmental growth"/>
    <property type="evidence" value="ECO:0007669"/>
    <property type="project" value="UniProtKB-ARBA"/>
</dbReference>
<dbReference type="PROSITE" id="PS01209">
    <property type="entry name" value="LDLRA_1"/>
    <property type="match status" value="1"/>
</dbReference>
<evidence type="ECO:0000259" key="16">
    <source>
        <dbReference type="PROSITE" id="PS50026"/>
    </source>
</evidence>
<dbReference type="PROSITE" id="PS50026">
    <property type="entry name" value="EGF_3"/>
    <property type="match status" value="16"/>
</dbReference>
<dbReference type="FunFam" id="2.10.25.10:FF:000117">
    <property type="entry name" value="Delta-like protein"/>
    <property type="match status" value="1"/>
</dbReference>
<dbReference type="SUPFAM" id="SSF57535">
    <property type="entry name" value="Complement control module/SCR domain"/>
    <property type="match status" value="6"/>
</dbReference>
<accession>A0A085NBB8</accession>
<feature type="disulfide bond" evidence="9">
    <location>
        <begin position="2584"/>
        <end position="2593"/>
    </location>
</feature>
<feature type="domain" description="HYR" evidence="18">
    <location>
        <begin position="1485"/>
        <end position="1571"/>
    </location>
</feature>
<dbReference type="SUPFAM" id="SSF49854">
    <property type="entry name" value="Spermadhesin, CUB domain"/>
    <property type="match status" value="2"/>
</dbReference>
<dbReference type="GO" id="GO:0051239">
    <property type="term" value="P:regulation of multicellular organismal process"/>
    <property type="evidence" value="ECO:0007669"/>
    <property type="project" value="UniProtKB-ARBA"/>
</dbReference>
<feature type="domain" description="EGF-like" evidence="16">
    <location>
        <begin position="3355"/>
        <end position="3396"/>
    </location>
</feature>
<dbReference type="Gene3D" id="2.60.120.260">
    <property type="entry name" value="Galactose-binding domain-like"/>
    <property type="match status" value="2"/>
</dbReference>
<feature type="disulfide bond" evidence="11">
    <location>
        <begin position="691"/>
        <end position="734"/>
    </location>
</feature>
<gene>
    <name evidence="20" type="ORF">M514_06874</name>
</gene>
<dbReference type="InterPro" id="IPR000152">
    <property type="entry name" value="EGF-type_Asp/Asn_hydroxyl_site"/>
</dbReference>
<dbReference type="Pfam" id="PF00084">
    <property type="entry name" value="Sushi"/>
    <property type="match status" value="3"/>
</dbReference>
<feature type="non-terminal residue" evidence="20">
    <location>
        <position position="3599"/>
    </location>
</feature>
<keyword evidence="2 13" id="KW-0812">Transmembrane</keyword>
<feature type="disulfide bond" evidence="10">
    <location>
        <begin position="184"/>
        <end position="202"/>
    </location>
</feature>
<feature type="disulfide bond" evidence="9">
    <location>
        <begin position="2104"/>
        <end position="2113"/>
    </location>
</feature>
<dbReference type="FunFam" id="2.10.25.10:FF:000472">
    <property type="entry name" value="Uncharacterized protein, isoform A"/>
    <property type="match status" value="3"/>
</dbReference>
<evidence type="ECO:0000256" key="11">
    <source>
        <dbReference type="PROSITE-ProRule" id="PRU00302"/>
    </source>
</evidence>
<dbReference type="InterPro" id="IPR051830">
    <property type="entry name" value="NOTCH_homolog"/>
</dbReference>
<dbReference type="InterPro" id="IPR001881">
    <property type="entry name" value="EGF-like_Ca-bd_dom"/>
</dbReference>
<dbReference type="SMART" id="SM00181">
    <property type="entry name" value="EGF"/>
    <property type="match status" value="18"/>
</dbReference>
<dbReference type="InterPro" id="IPR001304">
    <property type="entry name" value="C-type_lectin-like"/>
</dbReference>
<dbReference type="SMART" id="SM00179">
    <property type="entry name" value="EGF_CA"/>
    <property type="match status" value="15"/>
</dbReference>
<feature type="domain" description="Sushi" evidence="19">
    <location>
        <begin position="565"/>
        <end position="627"/>
    </location>
</feature>
<dbReference type="CDD" id="cd00054">
    <property type="entry name" value="EGF_CA"/>
    <property type="match status" value="11"/>
</dbReference>
<dbReference type="Pfam" id="PF14670">
    <property type="entry name" value="FXa_inhibition"/>
    <property type="match status" value="1"/>
</dbReference>
<feature type="disulfide bond" evidence="9">
    <location>
        <begin position="2509"/>
        <end position="2518"/>
    </location>
</feature>
<dbReference type="Pfam" id="PF12661">
    <property type="entry name" value="hEGF"/>
    <property type="match status" value="2"/>
</dbReference>
<dbReference type="SUPFAM" id="SSF56436">
    <property type="entry name" value="C-type lectin-like"/>
    <property type="match status" value="1"/>
</dbReference>
<dbReference type="SUPFAM" id="SSF49785">
    <property type="entry name" value="Galactose-binding domain-like"/>
    <property type="match status" value="1"/>
</dbReference>
<evidence type="ECO:0000259" key="15">
    <source>
        <dbReference type="PROSITE" id="PS50022"/>
    </source>
</evidence>
<protein>
    <recommendedName>
        <fullName evidence="21">Fibropellin-1</fullName>
    </recommendedName>
</protein>
<dbReference type="InterPro" id="IPR024731">
    <property type="entry name" value="NELL2-like_EGF"/>
</dbReference>
<feature type="disulfide bond" evidence="9">
    <location>
        <begin position="2546"/>
        <end position="2555"/>
    </location>
</feature>
<organism evidence="20">
    <name type="scientific">Trichuris suis</name>
    <name type="common">pig whipworm</name>
    <dbReference type="NCBI Taxonomy" id="68888"/>
    <lineage>
        <taxon>Eukaryota</taxon>
        <taxon>Metazoa</taxon>
        <taxon>Ecdysozoa</taxon>
        <taxon>Nematoda</taxon>
        <taxon>Enoplea</taxon>
        <taxon>Dorylaimia</taxon>
        <taxon>Trichinellida</taxon>
        <taxon>Trichuridae</taxon>
        <taxon>Trichuris</taxon>
    </lineage>
</organism>
<dbReference type="CDD" id="cd00033">
    <property type="entry name" value="CCP"/>
    <property type="match status" value="3"/>
</dbReference>
<dbReference type="FunFam" id="2.10.25.10:FF:000004">
    <property type="entry name" value="Neurogenic locus notch 1"/>
    <property type="match status" value="1"/>
</dbReference>
<feature type="disulfide bond" evidence="9">
    <location>
        <begin position="2377"/>
        <end position="2386"/>
    </location>
</feature>
<keyword evidence="5" id="KW-0106">Calcium</keyword>
<feature type="domain" description="EGF-like" evidence="16">
    <location>
        <begin position="2156"/>
        <end position="2196"/>
    </location>
</feature>
<feature type="region of interest" description="Disordered" evidence="12">
    <location>
        <begin position="3569"/>
        <end position="3599"/>
    </location>
</feature>
<dbReference type="PROSITE" id="PS50068">
    <property type="entry name" value="LDLRA_2"/>
    <property type="match status" value="1"/>
</dbReference>
<dbReference type="SMART" id="SM00192">
    <property type="entry name" value="LDLa"/>
    <property type="match status" value="1"/>
</dbReference>